<name>A0ABU1HMK3_9GAMM</name>
<keyword evidence="4" id="KW-1185">Reference proteome</keyword>
<evidence type="ECO:0000313" key="3">
    <source>
        <dbReference type="EMBL" id="MDR5907785.1"/>
    </source>
</evidence>
<feature type="coiled-coil region" evidence="1">
    <location>
        <begin position="308"/>
        <end position="370"/>
    </location>
</feature>
<evidence type="ECO:0000256" key="2">
    <source>
        <dbReference type="SAM" id="MobiDB-lite"/>
    </source>
</evidence>
<protein>
    <submittedName>
        <fullName evidence="3">Uncharacterized protein</fullName>
    </submittedName>
</protein>
<evidence type="ECO:0000313" key="4">
    <source>
        <dbReference type="Proteomes" id="UP001251374"/>
    </source>
</evidence>
<comment type="caution">
    <text evidence="3">The sequence shown here is derived from an EMBL/GenBank/DDBJ whole genome shotgun (WGS) entry which is preliminary data.</text>
</comment>
<dbReference type="EMBL" id="JARWAM010000030">
    <property type="protein sequence ID" value="MDR5907785.1"/>
    <property type="molecule type" value="Genomic_DNA"/>
</dbReference>
<feature type="compositionally biased region" description="Basic and acidic residues" evidence="2">
    <location>
        <begin position="1"/>
        <end position="16"/>
    </location>
</feature>
<accession>A0ABU1HMK3</accession>
<feature type="compositionally biased region" description="Basic and acidic residues" evidence="2">
    <location>
        <begin position="27"/>
        <end position="39"/>
    </location>
</feature>
<gene>
    <name evidence="3" type="ORF">QC821_21140</name>
</gene>
<proteinExistence type="predicted"/>
<sequence>MSDSPKEEKKAVKIIDKATGTVSQGESRGKQHDNDEPRRRTVPSPSPASPQTPVAGQDRRPGGHYRASEADQDKTTVSSSSGQDVNTESDSASSKGAKGSKAVTRVFDIIKRFYASSGTPKRITEPALKKLEERTLSAAQSSELLDLAQREDASLARTVNLAFAAFEVHGNRTIKDLLLKFAIDAGREGFDLAMECVDDWLPLSDDDRIPAKELFRRYASRVQQVEANKEIQAKEKKENLAKLCNLLFLSLIWQANQGWAGEDEILRFLRAEGVFTTSTHYPSQATEALLKAAYTQANADFSPLGWMSRQIENTRARQASDLERLERDVKQRTAERDQARQEHTALRHEHDALMARVKELEQALHQEKQSAQTTSIHLADDKHRLRSQVTKVLKSEVPRLQDALIALQRDPPKLHIVSQHVDETLEHLKKILRETEGE</sequence>
<feature type="compositionally biased region" description="Basic and acidic residues" evidence="2">
    <location>
        <begin position="57"/>
        <end position="74"/>
    </location>
</feature>
<feature type="compositionally biased region" description="Polar residues" evidence="2">
    <location>
        <begin position="75"/>
        <end position="90"/>
    </location>
</feature>
<reference evidence="3 4" key="1">
    <citation type="submission" date="2023-04" db="EMBL/GenBank/DDBJ databases">
        <title>A long-awaited taxogenomic arrangement of the family Halomonadaceae.</title>
        <authorList>
            <person name="De La Haba R."/>
            <person name="Chuvochina M."/>
            <person name="Wittouck S."/>
            <person name="Arahal D.R."/>
            <person name="Sanchez-Porro C."/>
            <person name="Hugenholtz P."/>
            <person name="Ventosa A."/>
        </authorList>
    </citation>
    <scope>NUCLEOTIDE SEQUENCE [LARGE SCALE GENOMIC DNA]</scope>
    <source>
        <strain evidence="3 4">DSM 26770</strain>
    </source>
</reference>
<evidence type="ECO:0000256" key="1">
    <source>
        <dbReference type="SAM" id="Coils"/>
    </source>
</evidence>
<feature type="region of interest" description="Disordered" evidence="2">
    <location>
        <begin position="1"/>
        <end position="98"/>
    </location>
</feature>
<organism evidence="3 4">
    <name type="scientific">Franzmannia qiaohouensis</name>
    <dbReference type="NCBI Taxonomy" id="1329370"/>
    <lineage>
        <taxon>Bacteria</taxon>
        <taxon>Pseudomonadati</taxon>
        <taxon>Pseudomonadota</taxon>
        <taxon>Gammaproteobacteria</taxon>
        <taxon>Oceanospirillales</taxon>
        <taxon>Halomonadaceae</taxon>
        <taxon>Franzmannia</taxon>
    </lineage>
</organism>
<dbReference type="RefSeq" id="WP_309725415.1">
    <property type="nucleotide sequence ID" value="NZ_JARWAM010000030.1"/>
</dbReference>
<dbReference type="Proteomes" id="UP001251374">
    <property type="component" value="Unassembled WGS sequence"/>
</dbReference>
<keyword evidence="1" id="KW-0175">Coiled coil</keyword>